<evidence type="ECO:0000256" key="3">
    <source>
        <dbReference type="ARBA" id="ARBA00022448"/>
    </source>
</evidence>
<dbReference type="PANTHER" id="PTHR33445">
    <property type="entry name" value="ATP SYNTHASE SUBUNIT B', CHLOROPLASTIC"/>
    <property type="match status" value="1"/>
</dbReference>
<dbReference type="Gene3D" id="1.20.5.620">
    <property type="entry name" value="F1F0 ATP synthase subunit B, membrane domain"/>
    <property type="match status" value="1"/>
</dbReference>
<evidence type="ECO:0000256" key="5">
    <source>
        <dbReference type="ARBA" id="ARBA00022547"/>
    </source>
</evidence>
<evidence type="ECO:0000256" key="13">
    <source>
        <dbReference type="ARBA" id="ARBA00025830"/>
    </source>
</evidence>
<dbReference type="PANTHER" id="PTHR33445:SF1">
    <property type="entry name" value="ATP SYNTHASE SUBUNIT B"/>
    <property type="match status" value="1"/>
</dbReference>
<evidence type="ECO:0000256" key="15">
    <source>
        <dbReference type="RuleBase" id="RU003848"/>
    </source>
</evidence>
<dbReference type="HAMAP" id="MF_01398">
    <property type="entry name" value="ATP_synth_b_bprime"/>
    <property type="match status" value="1"/>
</dbReference>
<evidence type="ECO:0000256" key="14">
    <source>
        <dbReference type="HAMAP-Rule" id="MF_01398"/>
    </source>
</evidence>
<dbReference type="InterPro" id="IPR002146">
    <property type="entry name" value="ATP_synth_b/b'su_bac/chlpt"/>
</dbReference>
<evidence type="ECO:0000256" key="7">
    <source>
        <dbReference type="ARBA" id="ARBA00022781"/>
    </source>
</evidence>
<keyword evidence="10 14" id="KW-0472">Membrane</keyword>
<keyword evidence="8 14" id="KW-1133">Transmembrane helix</keyword>
<protein>
    <recommendedName>
        <fullName evidence="14">ATP synthase subunit b</fullName>
    </recommendedName>
    <alternativeName>
        <fullName evidence="14">ATP synthase F(0) sector subunit b</fullName>
    </alternativeName>
    <alternativeName>
        <fullName evidence="14">ATPase subunit I</fullName>
    </alternativeName>
    <alternativeName>
        <fullName evidence="14">F-type ATPase subunit b</fullName>
        <shortName evidence="14">F-ATPase subunit b</shortName>
    </alternativeName>
</protein>
<keyword evidence="11 14" id="KW-0066">ATP synthesis</keyword>
<sequence>MTLVRAAADGATHNPLLPHTYDLVWGVVAFLPFLYVMLRYVMPKFRTVLDERSETIQQGIDEAEEARVSLARARQDAEAIREEGHREAAEIRTRANDEASRIIAEAKQQAVLEAQRIDEVARAQINAEREAALKSLRTDVGGLATELAEKIVGEQLRDQDLTNRVIDRFLDDLENELAMQEA</sequence>
<evidence type="ECO:0000256" key="4">
    <source>
        <dbReference type="ARBA" id="ARBA00022475"/>
    </source>
</evidence>
<keyword evidence="17" id="KW-1185">Reference proteome</keyword>
<comment type="function">
    <text evidence="12 14">F(1)F(0) ATP synthase produces ATP from ADP in the presence of a proton or sodium gradient. F-type ATPases consist of two structural domains, F(1) containing the extramembraneous catalytic core and F(0) containing the membrane proton channel, linked together by a central stalk and a peripheral stalk. During catalysis, ATP synthesis in the catalytic domain of F(1) is coupled via a rotary mechanism of the central stalk subunits to proton translocation.</text>
</comment>
<dbReference type="Pfam" id="PF00430">
    <property type="entry name" value="ATP-synt_B"/>
    <property type="match status" value="1"/>
</dbReference>
<dbReference type="AlphaFoldDB" id="A0A1Q5PS23"/>
<name>A0A1Q5PS23_9ACTO</name>
<keyword evidence="3 14" id="KW-0813">Transport</keyword>
<comment type="similarity">
    <text evidence="2 14 15">Belongs to the ATPase B chain family.</text>
</comment>
<keyword evidence="6 14" id="KW-0812">Transmembrane</keyword>
<gene>
    <name evidence="14" type="primary">atpF</name>
    <name evidence="16" type="ORF">BM477_01855</name>
</gene>
<dbReference type="CDD" id="cd06503">
    <property type="entry name" value="ATP-synt_Fo_b"/>
    <property type="match status" value="1"/>
</dbReference>
<proteinExistence type="inferred from homology"/>
<dbReference type="GO" id="GO:0046933">
    <property type="term" value="F:proton-transporting ATP synthase activity, rotational mechanism"/>
    <property type="evidence" value="ECO:0007669"/>
    <property type="project" value="UniProtKB-UniRule"/>
</dbReference>
<comment type="subunit">
    <text evidence="13 14">F-type ATPases have 2 components, F(1) - the catalytic core - and F(0) - the membrane proton channel. F(1) has five subunits: alpha(3), beta(3), gamma(1), delta(1), epsilon(1). F(0) has three main subunits: a(1), b(2) and c(10-14). The alpha and beta chains form an alternating ring which encloses part of the gamma chain. F(1) is attached to F(0) by a central stalk formed by the gamma and epsilon chains, while a peripheral stalk is formed by the delta and b chains.</text>
</comment>
<keyword evidence="7 14" id="KW-0375">Hydrogen ion transport</keyword>
<dbReference type="NCBIfam" id="NF004412">
    <property type="entry name" value="PRK05759.1-3"/>
    <property type="match status" value="1"/>
</dbReference>
<evidence type="ECO:0000256" key="2">
    <source>
        <dbReference type="ARBA" id="ARBA00005513"/>
    </source>
</evidence>
<dbReference type="RefSeq" id="WP_075361196.1">
    <property type="nucleotide sequence ID" value="NZ_MPDM01000002.1"/>
</dbReference>
<evidence type="ECO:0000256" key="11">
    <source>
        <dbReference type="ARBA" id="ARBA00023310"/>
    </source>
</evidence>
<evidence type="ECO:0000256" key="1">
    <source>
        <dbReference type="ARBA" id="ARBA00004162"/>
    </source>
</evidence>
<dbReference type="SUPFAM" id="SSF81573">
    <property type="entry name" value="F1F0 ATP synthase subunit B, membrane domain"/>
    <property type="match status" value="1"/>
</dbReference>
<dbReference type="GO" id="GO:0046961">
    <property type="term" value="F:proton-transporting ATPase activity, rotational mechanism"/>
    <property type="evidence" value="ECO:0007669"/>
    <property type="project" value="TreeGrafter"/>
</dbReference>
<comment type="subcellular location">
    <subcellularLocation>
        <location evidence="1 14">Cell membrane</location>
        <topology evidence="1 14">Single-pass membrane protein</topology>
    </subcellularLocation>
</comment>
<dbReference type="STRING" id="156892.BM477_01855"/>
<evidence type="ECO:0000256" key="8">
    <source>
        <dbReference type="ARBA" id="ARBA00022989"/>
    </source>
</evidence>
<dbReference type="InterPro" id="IPR050059">
    <property type="entry name" value="ATP_synthase_B_chain"/>
</dbReference>
<keyword evidence="4 14" id="KW-1003">Cell membrane</keyword>
<evidence type="ECO:0000256" key="12">
    <source>
        <dbReference type="ARBA" id="ARBA00025198"/>
    </source>
</evidence>
<evidence type="ECO:0000256" key="9">
    <source>
        <dbReference type="ARBA" id="ARBA00023065"/>
    </source>
</evidence>
<evidence type="ECO:0000256" key="6">
    <source>
        <dbReference type="ARBA" id="ARBA00022692"/>
    </source>
</evidence>
<evidence type="ECO:0000256" key="10">
    <source>
        <dbReference type="ARBA" id="ARBA00023136"/>
    </source>
</evidence>
<dbReference type="Proteomes" id="UP000186465">
    <property type="component" value="Unassembled WGS sequence"/>
</dbReference>
<dbReference type="InterPro" id="IPR028987">
    <property type="entry name" value="ATP_synth_B-like_membr_sf"/>
</dbReference>
<dbReference type="NCBIfam" id="TIGR01144">
    <property type="entry name" value="ATP_synt_b"/>
    <property type="match status" value="1"/>
</dbReference>
<keyword evidence="5 14" id="KW-0138">CF(0)</keyword>
<evidence type="ECO:0000313" key="17">
    <source>
        <dbReference type="Proteomes" id="UP000186465"/>
    </source>
</evidence>
<dbReference type="GO" id="GO:0045259">
    <property type="term" value="C:proton-transporting ATP synthase complex"/>
    <property type="evidence" value="ECO:0007669"/>
    <property type="project" value="UniProtKB-KW"/>
</dbReference>
<accession>A0A1Q5PS23</accession>
<comment type="caution">
    <text evidence="16">The sequence shown here is derived from an EMBL/GenBank/DDBJ whole genome shotgun (WGS) entry which is preliminary data.</text>
</comment>
<feature type="transmembrane region" description="Helical" evidence="14">
    <location>
        <begin position="23"/>
        <end position="42"/>
    </location>
</feature>
<dbReference type="EMBL" id="MPDM01000002">
    <property type="protein sequence ID" value="OKL50371.1"/>
    <property type="molecule type" value="Genomic_DNA"/>
</dbReference>
<dbReference type="GO" id="GO:0005886">
    <property type="term" value="C:plasma membrane"/>
    <property type="evidence" value="ECO:0007669"/>
    <property type="project" value="UniProtKB-SubCell"/>
</dbReference>
<reference evidence="17" key="1">
    <citation type="submission" date="2016-11" db="EMBL/GenBank/DDBJ databases">
        <title>Actinomyces gypaetusis sp. nov. isolated from Gypaetus barbatus in Qinghai Tibet Plateau China.</title>
        <authorList>
            <person name="Meng X."/>
        </authorList>
    </citation>
    <scope>NUCLEOTIDE SEQUENCE [LARGE SCALE GENOMIC DNA]</scope>
    <source>
        <strain evidence="17">DSM 15383</strain>
    </source>
</reference>
<dbReference type="OrthoDB" id="5243563at2"/>
<comment type="function">
    <text evidence="14">Component of the F(0) channel, it forms part of the peripheral stalk, linking F(1) to F(0).</text>
</comment>
<dbReference type="InterPro" id="IPR005864">
    <property type="entry name" value="ATP_synth_F0_bsu_bac"/>
</dbReference>
<keyword evidence="9 14" id="KW-0406">Ion transport</keyword>
<organism evidence="16 17">
    <name type="scientific">Boudabousia marimammalium</name>
    <dbReference type="NCBI Taxonomy" id="156892"/>
    <lineage>
        <taxon>Bacteria</taxon>
        <taxon>Bacillati</taxon>
        <taxon>Actinomycetota</taxon>
        <taxon>Actinomycetes</taxon>
        <taxon>Actinomycetales</taxon>
        <taxon>Actinomycetaceae</taxon>
        <taxon>Boudabousia</taxon>
    </lineage>
</organism>
<evidence type="ECO:0000313" key="16">
    <source>
        <dbReference type="EMBL" id="OKL50371.1"/>
    </source>
</evidence>